<dbReference type="AlphaFoldDB" id="A0AAV4HS79"/>
<proteinExistence type="predicted"/>
<dbReference type="Proteomes" id="UP000762676">
    <property type="component" value="Unassembled WGS sequence"/>
</dbReference>
<protein>
    <submittedName>
        <fullName evidence="1">Uncharacterized protein</fullName>
    </submittedName>
</protein>
<dbReference type="EMBL" id="BMAT01005822">
    <property type="protein sequence ID" value="GFS00263.1"/>
    <property type="molecule type" value="Genomic_DNA"/>
</dbReference>
<keyword evidence="2" id="KW-1185">Reference proteome</keyword>
<evidence type="ECO:0000313" key="1">
    <source>
        <dbReference type="EMBL" id="GFS00263.1"/>
    </source>
</evidence>
<evidence type="ECO:0000313" key="2">
    <source>
        <dbReference type="Proteomes" id="UP000762676"/>
    </source>
</evidence>
<sequence length="89" mass="9706">MDGLKQCASIRRPSAAYPKWVDAVCVPPLLHTLDGLKQCTSQSPAYPEWVDAVCVLPLLHTLDGLKQCASQRRASPAYPSWVEAVCVPT</sequence>
<reference evidence="1 2" key="1">
    <citation type="journal article" date="2021" name="Elife">
        <title>Chloroplast acquisition without the gene transfer in kleptoplastic sea slugs, Plakobranchus ocellatus.</title>
        <authorList>
            <person name="Maeda T."/>
            <person name="Takahashi S."/>
            <person name="Yoshida T."/>
            <person name="Shimamura S."/>
            <person name="Takaki Y."/>
            <person name="Nagai Y."/>
            <person name="Toyoda A."/>
            <person name="Suzuki Y."/>
            <person name="Arimoto A."/>
            <person name="Ishii H."/>
            <person name="Satoh N."/>
            <person name="Nishiyama T."/>
            <person name="Hasebe M."/>
            <person name="Maruyama T."/>
            <person name="Minagawa J."/>
            <person name="Obokata J."/>
            <person name="Shigenobu S."/>
        </authorList>
    </citation>
    <scope>NUCLEOTIDE SEQUENCE [LARGE SCALE GENOMIC DNA]</scope>
</reference>
<organism evidence="1 2">
    <name type="scientific">Elysia marginata</name>
    <dbReference type="NCBI Taxonomy" id="1093978"/>
    <lineage>
        <taxon>Eukaryota</taxon>
        <taxon>Metazoa</taxon>
        <taxon>Spiralia</taxon>
        <taxon>Lophotrochozoa</taxon>
        <taxon>Mollusca</taxon>
        <taxon>Gastropoda</taxon>
        <taxon>Heterobranchia</taxon>
        <taxon>Euthyneura</taxon>
        <taxon>Panpulmonata</taxon>
        <taxon>Sacoglossa</taxon>
        <taxon>Placobranchoidea</taxon>
        <taxon>Plakobranchidae</taxon>
        <taxon>Elysia</taxon>
    </lineage>
</organism>
<name>A0AAV4HS79_9GAST</name>
<gene>
    <name evidence="1" type="ORF">ElyMa_002810200</name>
</gene>
<accession>A0AAV4HS79</accession>
<comment type="caution">
    <text evidence="1">The sequence shown here is derived from an EMBL/GenBank/DDBJ whole genome shotgun (WGS) entry which is preliminary data.</text>
</comment>